<dbReference type="InterPro" id="IPR036028">
    <property type="entry name" value="SH3-like_dom_sf"/>
</dbReference>
<evidence type="ECO:0000259" key="12">
    <source>
        <dbReference type="PROSITE" id="PS50002"/>
    </source>
</evidence>
<dbReference type="GO" id="GO:0017124">
    <property type="term" value="F:SH3 domain binding"/>
    <property type="evidence" value="ECO:0007669"/>
    <property type="project" value="TreeGrafter"/>
</dbReference>
<evidence type="ECO:0000256" key="1">
    <source>
        <dbReference type="ARBA" id="ARBA00004245"/>
    </source>
</evidence>
<dbReference type="GO" id="GO:0005856">
    <property type="term" value="C:cytoskeleton"/>
    <property type="evidence" value="ECO:0007669"/>
    <property type="project" value="UniProtKB-SubCell"/>
</dbReference>
<dbReference type="InterPro" id="IPR028455">
    <property type="entry name" value="ABI3_SH3"/>
</dbReference>
<evidence type="ECO:0000256" key="9">
    <source>
        <dbReference type="ARBA" id="ARBA00023273"/>
    </source>
</evidence>
<dbReference type="SUPFAM" id="SSF50044">
    <property type="entry name" value="SH3-domain"/>
    <property type="match status" value="1"/>
</dbReference>
<dbReference type="InterPro" id="IPR028457">
    <property type="entry name" value="ABI"/>
</dbReference>
<dbReference type="PRINTS" id="PR00452">
    <property type="entry name" value="SH3DOMAIN"/>
</dbReference>
<reference evidence="13" key="1">
    <citation type="submission" date="2023-10" db="EMBL/GenBank/DDBJ databases">
        <title>Genome assembly of Pristionchus species.</title>
        <authorList>
            <person name="Yoshida K."/>
            <person name="Sommer R.J."/>
        </authorList>
    </citation>
    <scope>NUCLEOTIDE SEQUENCE</scope>
    <source>
        <strain evidence="13">RS0144</strain>
    </source>
</reference>
<dbReference type="InterPro" id="IPR012849">
    <property type="entry name" value="Abl-interactor_HHR_dom"/>
</dbReference>
<evidence type="ECO:0000313" key="13">
    <source>
        <dbReference type="EMBL" id="GMS88602.1"/>
    </source>
</evidence>
<keyword evidence="4 10" id="KW-0728">SH3 domain</keyword>
<dbReference type="GO" id="GO:0098858">
    <property type="term" value="C:actin-based cell projection"/>
    <property type="evidence" value="ECO:0007669"/>
    <property type="project" value="TreeGrafter"/>
</dbReference>
<evidence type="ECO:0000256" key="6">
    <source>
        <dbReference type="ARBA" id="ARBA00022553"/>
    </source>
</evidence>
<dbReference type="CDD" id="cd11826">
    <property type="entry name" value="SH3_Abi"/>
    <property type="match status" value="1"/>
</dbReference>
<dbReference type="InterPro" id="IPR001452">
    <property type="entry name" value="SH3_domain"/>
</dbReference>
<keyword evidence="14" id="KW-1185">Reference proteome</keyword>
<dbReference type="GO" id="GO:0001764">
    <property type="term" value="P:neuron migration"/>
    <property type="evidence" value="ECO:0007669"/>
    <property type="project" value="TreeGrafter"/>
</dbReference>
<evidence type="ECO:0000256" key="5">
    <source>
        <dbReference type="ARBA" id="ARBA00022490"/>
    </source>
</evidence>
<dbReference type="EMBL" id="BTSX01000003">
    <property type="protein sequence ID" value="GMS88602.1"/>
    <property type="molecule type" value="Genomic_DNA"/>
</dbReference>
<keyword evidence="6" id="KW-0597">Phosphoprotein</keyword>
<gene>
    <name evidence="13" type="ORF">PENTCL1PPCAC_10777</name>
</gene>
<evidence type="ECO:0000256" key="4">
    <source>
        <dbReference type="ARBA" id="ARBA00022443"/>
    </source>
</evidence>
<dbReference type="Gene3D" id="2.30.30.40">
    <property type="entry name" value="SH3 Domains"/>
    <property type="match status" value="1"/>
</dbReference>
<comment type="caution">
    <text evidence="13">The sequence shown here is derived from an EMBL/GenBank/DDBJ whole genome shotgun (WGS) entry which is preliminary data.</text>
</comment>
<proteinExistence type="inferred from homology"/>
<keyword evidence="7" id="KW-0175">Coiled coil</keyword>
<keyword evidence="5" id="KW-0963">Cytoplasm</keyword>
<evidence type="ECO:0000256" key="7">
    <source>
        <dbReference type="ARBA" id="ARBA00023054"/>
    </source>
</evidence>
<dbReference type="PANTHER" id="PTHR10460:SF0">
    <property type="entry name" value="ABELSON INTERACTING PROTEIN, ISOFORM D"/>
    <property type="match status" value="1"/>
</dbReference>
<name>A0AAV5SZ47_9BILA</name>
<keyword evidence="9" id="KW-0966">Cell projection</keyword>
<evidence type="ECO:0000256" key="3">
    <source>
        <dbReference type="ARBA" id="ARBA00010020"/>
    </source>
</evidence>
<dbReference type="PROSITE" id="PS50002">
    <property type="entry name" value="SH3"/>
    <property type="match status" value="1"/>
</dbReference>
<feature type="region of interest" description="Disordered" evidence="11">
    <location>
        <begin position="274"/>
        <end position="293"/>
    </location>
</feature>
<dbReference type="Pfam" id="PF07815">
    <property type="entry name" value="Abi_HHR"/>
    <property type="match status" value="1"/>
</dbReference>
<feature type="non-terminal residue" evidence="13">
    <location>
        <position position="1"/>
    </location>
</feature>
<evidence type="ECO:0000256" key="11">
    <source>
        <dbReference type="SAM" id="MobiDB-lite"/>
    </source>
</evidence>
<accession>A0AAV5SZ47</accession>
<dbReference type="SMART" id="SM00326">
    <property type="entry name" value="SH3"/>
    <property type="match status" value="1"/>
</dbReference>
<sequence length="418" mass="45618">SFLLSRMAQNGSNSHRSNGADLRVLIETRIPEERAGLEDTCANLEKVSRYCEENYYNQQDKHAALEETKQYALQSLASVAYQIDALSKDILDMLSLQCDRIGELTTTVNNAAITVDLNKEKQARREIGMLTTNKSVPKQQKIIIPDTEEPVGRYKRTPIDFSQLDSVGHGTRSTEQTFLNRSSATMSRATSSVSGQNSHYGSYSHYSSPMANMNTLSRATMRSAALSSVQQEHHYRVPQTVPMVESSRLSSATSSSRGDQYGANTTMSAGSAYSGDRYGTLRGPPSSSHYDRGMRTPTTLHRLSPVVGGAGGAANPLLYSANNDLPPPPPGVSGMDDDLPLPPPPAPVSLFDTTADWVPPDYIEKSIALYDYDADKADELTLRANCIVYVVKKNEDGWYEGVLDGVTGLFPGNYVVPA</sequence>
<dbReference type="GO" id="GO:0035591">
    <property type="term" value="F:signaling adaptor activity"/>
    <property type="evidence" value="ECO:0007669"/>
    <property type="project" value="TreeGrafter"/>
</dbReference>
<evidence type="ECO:0000256" key="2">
    <source>
        <dbReference type="ARBA" id="ARBA00004510"/>
    </source>
</evidence>
<dbReference type="FunFam" id="2.30.30.40:FF:000002">
    <property type="entry name" value="abl interactor 1 isoform X1"/>
    <property type="match status" value="1"/>
</dbReference>
<dbReference type="Gene3D" id="6.10.140.1620">
    <property type="match status" value="1"/>
</dbReference>
<feature type="region of interest" description="Disordered" evidence="11">
    <location>
        <begin position="244"/>
        <end position="268"/>
    </location>
</feature>
<dbReference type="Proteomes" id="UP001432027">
    <property type="component" value="Unassembled WGS sequence"/>
</dbReference>
<dbReference type="Pfam" id="PF14604">
    <property type="entry name" value="SH3_9"/>
    <property type="match status" value="1"/>
</dbReference>
<dbReference type="AlphaFoldDB" id="A0AAV5SZ47"/>
<protein>
    <recommendedName>
        <fullName evidence="12">SH3 domain-containing protein</fullName>
    </recommendedName>
</protein>
<dbReference type="GO" id="GO:0030027">
    <property type="term" value="C:lamellipodium"/>
    <property type="evidence" value="ECO:0007669"/>
    <property type="project" value="UniProtKB-SubCell"/>
</dbReference>
<evidence type="ECO:0000256" key="8">
    <source>
        <dbReference type="ARBA" id="ARBA00023212"/>
    </source>
</evidence>
<evidence type="ECO:0000313" key="14">
    <source>
        <dbReference type="Proteomes" id="UP001432027"/>
    </source>
</evidence>
<comment type="similarity">
    <text evidence="3">Belongs to the ABI family.</text>
</comment>
<comment type="subcellular location">
    <subcellularLocation>
        <location evidence="2">Cell projection</location>
        <location evidence="2">Lamellipodium</location>
    </subcellularLocation>
    <subcellularLocation>
        <location evidence="1">Cytoplasm</location>
        <location evidence="1">Cytoskeleton</location>
    </subcellularLocation>
</comment>
<evidence type="ECO:0000256" key="10">
    <source>
        <dbReference type="PROSITE-ProRule" id="PRU00192"/>
    </source>
</evidence>
<dbReference type="PANTHER" id="PTHR10460">
    <property type="entry name" value="ABL INTERACTOR FAMILY MEMBER"/>
    <property type="match status" value="1"/>
</dbReference>
<feature type="domain" description="SH3" evidence="12">
    <location>
        <begin position="361"/>
        <end position="418"/>
    </location>
</feature>
<feature type="compositionally biased region" description="Low complexity" evidence="11">
    <location>
        <begin position="246"/>
        <end position="256"/>
    </location>
</feature>
<dbReference type="GO" id="GO:0031209">
    <property type="term" value="C:SCAR complex"/>
    <property type="evidence" value="ECO:0007669"/>
    <property type="project" value="TreeGrafter"/>
</dbReference>
<keyword evidence="8" id="KW-0206">Cytoskeleton</keyword>
<organism evidence="13 14">
    <name type="scientific">Pristionchus entomophagus</name>
    <dbReference type="NCBI Taxonomy" id="358040"/>
    <lineage>
        <taxon>Eukaryota</taxon>
        <taxon>Metazoa</taxon>
        <taxon>Ecdysozoa</taxon>
        <taxon>Nematoda</taxon>
        <taxon>Chromadorea</taxon>
        <taxon>Rhabditida</taxon>
        <taxon>Rhabditina</taxon>
        <taxon>Diplogasteromorpha</taxon>
        <taxon>Diplogasteroidea</taxon>
        <taxon>Neodiplogasteridae</taxon>
        <taxon>Pristionchus</taxon>
    </lineage>
</organism>